<dbReference type="Proteomes" id="UP000438429">
    <property type="component" value="Unassembled WGS sequence"/>
</dbReference>
<feature type="compositionally biased region" description="Low complexity" evidence="1">
    <location>
        <begin position="43"/>
        <end position="55"/>
    </location>
</feature>
<evidence type="ECO:0000313" key="3">
    <source>
        <dbReference type="Proteomes" id="UP000438429"/>
    </source>
</evidence>
<protein>
    <submittedName>
        <fullName evidence="2">Uncharacterized protein</fullName>
    </submittedName>
</protein>
<sequence>MHRPPSASAASQLGTGERAAPRVLRGESPLTPMPVGGLCTFDPLRPGRSPSPRSPAAVPGTAQASWKKRPLFPEIQSGAARSRSQRYEEAGRVWSSGAAAGLSRVVATRVSPFASEVDGATTTSAGRFRHLTSPTPPVIRFLVNAVADELRGLSTAASTCRTGCCPAMRHPRCVKRVAGLAHTGSSSSIQNKSRRIVSKE</sequence>
<comment type="caution">
    <text evidence="2">The sequence shown here is derived from an EMBL/GenBank/DDBJ whole genome shotgun (WGS) entry which is preliminary data.</text>
</comment>
<proteinExistence type="predicted"/>
<dbReference type="AlphaFoldDB" id="A0A6A4TKJ6"/>
<reference evidence="2 3" key="1">
    <citation type="submission" date="2019-06" db="EMBL/GenBank/DDBJ databases">
        <title>Draft genomes of female and male turbot (Scophthalmus maximus).</title>
        <authorList>
            <person name="Xu H."/>
            <person name="Xu X.-W."/>
            <person name="Shao C."/>
            <person name="Chen S."/>
        </authorList>
    </citation>
    <scope>NUCLEOTIDE SEQUENCE [LARGE SCALE GENOMIC DNA]</scope>
    <source>
        <strain evidence="2">Ysfricsl-2016a</strain>
        <tissue evidence="2">Blood</tissue>
    </source>
</reference>
<organism evidence="2 3">
    <name type="scientific">Scophthalmus maximus</name>
    <name type="common">Turbot</name>
    <name type="synonym">Psetta maxima</name>
    <dbReference type="NCBI Taxonomy" id="52904"/>
    <lineage>
        <taxon>Eukaryota</taxon>
        <taxon>Metazoa</taxon>
        <taxon>Chordata</taxon>
        <taxon>Craniata</taxon>
        <taxon>Vertebrata</taxon>
        <taxon>Euteleostomi</taxon>
        <taxon>Actinopterygii</taxon>
        <taxon>Neopterygii</taxon>
        <taxon>Teleostei</taxon>
        <taxon>Neoteleostei</taxon>
        <taxon>Acanthomorphata</taxon>
        <taxon>Carangaria</taxon>
        <taxon>Pleuronectiformes</taxon>
        <taxon>Pleuronectoidei</taxon>
        <taxon>Scophthalmidae</taxon>
        <taxon>Scophthalmus</taxon>
    </lineage>
</organism>
<name>A0A6A4TKJ6_SCOMX</name>
<gene>
    <name evidence="2" type="ORF">F2P81_005071</name>
</gene>
<accession>A0A6A4TKJ6</accession>
<evidence type="ECO:0000256" key="1">
    <source>
        <dbReference type="SAM" id="MobiDB-lite"/>
    </source>
</evidence>
<dbReference type="EMBL" id="VEVO01000004">
    <property type="protein sequence ID" value="KAF0043734.1"/>
    <property type="molecule type" value="Genomic_DNA"/>
</dbReference>
<evidence type="ECO:0000313" key="2">
    <source>
        <dbReference type="EMBL" id="KAF0043734.1"/>
    </source>
</evidence>
<feature type="region of interest" description="Disordered" evidence="1">
    <location>
        <begin position="1"/>
        <end position="84"/>
    </location>
</feature>